<keyword evidence="3 9" id="KW-0285">Flavoprotein</keyword>
<feature type="domain" description="DUS-like FMN-binding" evidence="11">
    <location>
        <begin position="4"/>
        <end position="300"/>
    </location>
</feature>
<dbReference type="SUPFAM" id="SSF51395">
    <property type="entry name" value="FMN-linked oxidoreductases"/>
    <property type="match status" value="1"/>
</dbReference>
<keyword evidence="4 9" id="KW-0288">FMN</keyword>
<gene>
    <name evidence="9 12" type="primary">dusC</name>
    <name evidence="12" type="ORF">GCM10007916_26790</name>
</gene>
<evidence type="ECO:0000256" key="3">
    <source>
        <dbReference type="ARBA" id="ARBA00022630"/>
    </source>
</evidence>
<evidence type="ECO:0000256" key="2">
    <source>
        <dbReference type="ARBA" id="ARBA00022555"/>
    </source>
</evidence>
<keyword evidence="2 9" id="KW-0820">tRNA-binding</keyword>
<organism evidence="12 13">
    <name type="scientific">Psychromonas marina</name>
    <dbReference type="NCBI Taxonomy" id="88364"/>
    <lineage>
        <taxon>Bacteria</taxon>
        <taxon>Pseudomonadati</taxon>
        <taxon>Pseudomonadota</taxon>
        <taxon>Gammaproteobacteria</taxon>
        <taxon>Alteromonadales</taxon>
        <taxon>Psychromonadaceae</taxon>
        <taxon>Psychromonas</taxon>
    </lineage>
</organism>
<feature type="site" description="Interacts with tRNA; defines subfamily-specific binding signature" evidence="9">
    <location>
        <position position="293"/>
    </location>
</feature>
<dbReference type="RefSeq" id="WP_284204719.1">
    <property type="nucleotide sequence ID" value="NZ_BSPQ01000013.1"/>
</dbReference>
<dbReference type="PANTHER" id="PTHR11082">
    <property type="entry name" value="TRNA-DIHYDROURIDINE SYNTHASE"/>
    <property type="match status" value="1"/>
</dbReference>
<protein>
    <recommendedName>
        <fullName evidence="9">tRNA-dihydrouridine(16) synthase</fullName>
        <ecNumber evidence="9">1.3.1.-</ecNumber>
    </recommendedName>
    <alternativeName>
        <fullName evidence="9">U16-specific dihydrouridine synthase</fullName>
        <shortName evidence="9">U16-specific Dus</shortName>
    </alternativeName>
    <alternativeName>
        <fullName evidence="9">tRNA-dihydrouridine synthase C</fullName>
    </alternativeName>
</protein>
<feature type="site" description="Interacts with tRNA" evidence="9">
    <location>
        <position position="277"/>
    </location>
</feature>
<feature type="site" description="Interacts with tRNA" evidence="9">
    <location>
        <position position="176"/>
    </location>
</feature>
<keyword evidence="8 9" id="KW-0560">Oxidoreductase</keyword>
<dbReference type="InterPro" id="IPR013785">
    <property type="entry name" value="Aldolase_TIM"/>
</dbReference>
<evidence type="ECO:0000256" key="8">
    <source>
        <dbReference type="ARBA" id="ARBA00023002"/>
    </source>
</evidence>
<feature type="site" description="Interacts with tRNA; defines subfamily-specific binding signature" evidence="9">
    <location>
        <position position="35"/>
    </location>
</feature>
<name>A0ABQ6E333_9GAMM</name>
<feature type="binding site" evidence="9">
    <location>
        <begin position="223"/>
        <end position="224"/>
    </location>
    <ligand>
        <name>FMN</name>
        <dbReference type="ChEBI" id="CHEBI:58210"/>
    </ligand>
</feature>
<evidence type="ECO:0000256" key="1">
    <source>
        <dbReference type="ARBA" id="ARBA00001917"/>
    </source>
</evidence>
<keyword evidence="6 9" id="KW-0521">NADP</keyword>
<comment type="similarity">
    <text evidence="9">Belongs to the Dus family. DusC subfamily.</text>
</comment>
<dbReference type="InterPro" id="IPR035587">
    <property type="entry name" value="DUS-like_FMN-bd"/>
</dbReference>
<dbReference type="InterPro" id="IPR042270">
    <property type="entry name" value="DusC_C"/>
</dbReference>
<dbReference type="PROSITE" id="PS01136">
    <property type="entry name" value="UPF0034"/>
    <property type="match status" value="1"/>
</dbReference>
<evidence type="ECO:0000313" key="13">
    <source>
        <dbReference type="Proteomes" id="UP001157353"/>
    </source>
</evidence>
<dbReference type="Gene3D" id="1.20.225.30">
    <property type="entry name" value="Dihydrouridine synthase, C-terminal recognition domain"/>
    <property type="match status" value="1"/>
</dbReference>
<dbReference type="InterPro" id="IPR032886">
    <property type="entry name" value="DusC"/>
</dbReference>
<accession>A0ABQ6E333</accession>
<evidence type="ECO:0000313" key="12">
    <source>
        <dbReference type="EMBL" id="GLS91610.1"/>
    </source>
</evidence>
<feature type="active site" description="Proton donor" evidence="9">
    <location>
        <position position="98"/>
    </location>
</feature>
<sequence>MRIILAPMEGVADASMRRLLTSQGGFDLCISEFIRIVDQKLPSRVFYRSCPELYNDCKTEFGTPVRIQLLGQEPNWMAENAERAIRLGSHGIDLNFGCPSRTVNKNKGGAALLKEPESIYQIVKKVRETVPSYQTVSAKMRLGWDCKSQCVEIAQAIEAAGANELTVHARTKEEGYKPPAHWEYIKLIKDATSLNIIANGEVWNKDDYMRCQNISGCDDIMIGRGAVTIPNLALHIKGAPIMPWAEVKQLMINYGGFETLGDKEKYFPQRLKQWFKYISKQYPESEELFREIRSIKDTKQIIQALKK</sequence>
<feature type="binding site" evidence="9">
    <location>
        <begin position="199"/>
        <end position="201"/>
    </location>
    <ligand>
        <name>FMN</name>
        <dbReference type="ChEBI" id="CHEBI:58210"/>
    </ligand>
</feature>
<feature type="binding site" evidence="9">
    <location>
        <position position="139"/>
    </location>
    <ligand>
        <name>FMN</name>
        <dbReference type="ChEBI" id="CHEBI:58210"/>
    </ligand>
</feature>
<dbReference type="CDD" id="cd02801">
    <property type="entry name" value="DUS_like_FMN"/>
    <property type="match status" value="1"/>
</dbReference>
<feature type="binding site" evidence="9">
    <location>
        <position position="68"/>
    </location>
    <ligand>
        <name>FMN</name>
        <dbReference type="ChEBI" id="CHEBI:58210"/>
    </ligand>
</feature>
<comment type="catalytic activity">
    <reaction evidence="9">
        <text>5,6-dihydrouridine(16) in tRNA + NAD(+) = uridine(16) in tRNA + NADH + H(+)</text>
        <dbReference type="Rhea" id="RHEA:53380"/>
        <dbReference type="Rhea" id="RHEA-COMP:13543"/>
        <dbReference type="Rhea" id="RHEA-COMP:13544"/>
        <dbReference type="ChEBI" id="CHEBI:15378"/>
        <dbReference type="ChEBI" id="CHEBI:57540"/>
        <dbReference type="ChEBI" id="CHEBI:57945"/>
        <dbReference type="ChEBI" id="CHEBI:65315"/>
        <dbReference type="ChEBI" id="CHEBI:74443"/>
    </reaction>
</comment>
<feature type="site" description="Interacts with tRNA; defines subfamily-specific binding signature" evidence="9">
    <location>
        <position position="272"/>
    </location>
</feature>
<evidence type="ECO:0000256" key="10">
    <source>
        <dbReference type="PIRNR" id="PIRNR006621"/>
    </source>
</evidence>
<evidence type="ECO:0000256" key="5">
    <source>
        <dbReference type="ARBA" id="ARBA00022694"/>
    </source>
</evidence>
<reference evidence="13" key="1">
    <citation type="journal article" date="2019" name="Int. J. Syst. Evol. Microbiol.">
        <title>The Global Catalogue of Microorganisms (GCM) 10K type strain sequencing project: providing services to taxonomists for standard genome sequencing and annotation.</title>
        <authorList>
            <consortium name="The Broad Institute Genomics Platform"/>
            <consortium name="The Broad Institute Genome Sequencing Center for Infectious Disease"/>
            <person name="Wu L."/>
            <person name="Ma J."/>
        </authorList>
    </citation>
    <scope>NUCLEOTIDE SEQUENCE [LARGE SCALE GENOMIC DNA]</scope>
    <source>
        <strain evidence="13">NBRC 103166</strain>
    </source>
</reference>
<dbReference type="EMBL" id="BSPQ01000013">
    <property type="protein sequence ID" value="GLS91610.1"/>
    <property type="molecule type" value="Genomic_DNA"/>
</dbReference>
<feature type="site" description="Interacts with tRNA" evidence="9">
    <location>
        <position position="95"/>
    </location>
</feature>
<dbReference type="Gene3D" id="3.20.20.70">
    <property type="entry name" value="Aldolase class I"/>
    <property type="match status" value="1"/>
</dbReference>
<evidence type="ECO:0000256" key="9">
    <source>
        <dbReference type="HAMAP-Rule" id="MF_02043"/>
    </source>
</evidence>
<dbReference type="PIRSF" id="PIRSF006621">
    <property type="entry name" value="Dus"/>
    <property type="match status" value="1"/>
</dbReference>
<comment type="catalytic activity">
    <reaction evidence="9">
        <text>5,6-dihydrouridine(16) in tRNA + NADP(+) = uridine(16) in tRNA + NADPH + H(+)</text>
        <dbReference type="Rhea" id="RHEA:53376"/>
        <dbReference type="Rhea" id="RHEA-COMP:13543"/>
        <dbReference type="Rhea" id="RHEA-COMP:13544"/>
        <dbReference type="ChEBI" id="CHEBI:15378"/>
        <dbReference type="ChEBI" id="CHEBI:57783"/>
        <dbReference type="ChEBI" id="CHEBI:58349"/>
        <dbReference type="ChEBI" id="CHEBI:65315"/>
        <dbReference type="ChEBI" id="CHEBI:74443"/>
    </reaction>
</comment>
<keyword evidence="7 9" id="KW-0694">RNA-binding</keyword>
<comment type="caution">
    <text evidence="12">The sequence shown here is derived from an EMBL/GenBank/DDBJ whole genome shotgun (WGS) entry which is preliminary data.</text>
</comment>
<proteinExistence type="inferred from homology"/>
<evidence type="ECO:0000256" key="6">
    <source>
        <dbReference type="ARBA" id="ARBA00022857"/>
    </source>
</evidence>
<dbReference type="EC" id="1.3.1.-" evidence="9"/>
<dbReference type="InterPro" id="IPR001269">
    <property type="entry name" value="DUS_fam"/>
</dbReference>
<keyword evidence="5 9" id="KW-0819">tRNA processing</keyword>
<comment type="function">
    <text evidence="9">Catalyzes the synthesis of 5,6-dihydrouridine (D), a modified base found in the D-loop of most tRNAs, via the reduction of the C5-C6 double bond in target uridines. Specifically modifies U16 in tRNAs.</text>
</comment>
<evidence type="ECO:0000259" key="11">
    <source>
        <dbReference type="Pfam" id="PF01207"/>
    </source>
</evidence>
<dbReference type="Pfam" id="PF01207">
    <property type="entry name" value="Dus"/>
    <property type="match status" value="1"/>
</dbReference>
<dbReference type="Proteomes" id="UP001157353">
    <property type="component" value="Unassembled WGS sequence"/>
</dbReference>
<keyword evidence="13" id="KW-1185">Reference proteome</keyword>
<dbReference type="PANTHER" id="PTHR11082:SF26">
    <property type="entry name" value="TRNA-DIHYDROURIDINE(16) SYNTHASE"/>
    <property type="match status" value="1"/>
</dbReference>
<dbReference type="InterPro" id="IPR018517">
    <property type="entry name" value="tRNA_hU_synthase_CS"/>
</dbReference>
<evidence type="ECO:0000256" key="7">
    <source>
        <dbReference type="ARBA" id="ARBA00022884"/>
    </source>
</evidence>
<dbReference type="HAMAP" id="MF_02043">
    <property type="entry name" value="DusC_subfam"/>
    <property type="match status" value="1"/>
</dbReference>
<feature type="site" description="Interacts with tRNA; defines subfamily-specific binding signature" evidence="9">
    <location>
        <position position="270"/>
    </location>
</feature>
<comment type="cofactor">
    <cofactor evidence="1 9 10">
        <name>FMN</name>
        <dbReference type="ChEBI" id="CHEBI:58210"/>
    </cofactor>
</comment>
<evidence type="ECO:0000256" key="4">
    <source>
        <dbReference type="ARBA" id="ARBA00022643"/>
    </source>
</evidence>
<comment type="similarity">
    <text evidence="10">Belongs to the dus family.</text>
</comment>